<gene>
    <name evidence="2" type="ORF">DSM112329_03128</name>
</gene>
<dbReference type="EMBL" id="CP114014">
    <property type="protein sequence ID" value="XAY06260.1"/>
    <property type="molecule type" value="Genomic_DNA"/>
</dbReference>
<dbReference type="InterPro" id="IPR036514">
    <property type="entry name" value="SGNH_hydro_sf"/>
</dbReference>
<proteinExistence type="predicted"/>
<feature type="region of interest" description="Disordered" evidence="1">
    <location>
        <begin position="19"/>
        <end position="39"/>
    </location>
</feature>
<evidence type="ECO:0000256" key="1">
    <source>
        <dbReference type="SAM" id="MobiDB-lite"/>
    </source>
</evidence>
<evidence type="ECO:0000313" key="2">
    <source>
        <dbReference type="EMBL" id="XAY06260.1"/>
    </source>
</evidence>
<sequence length="244" mass="26794">MLAVVVALTVLPTTDSGAALAPGDHGRATRAAPSACPPGVRPVQPAWSKGRRMTVIVDSVLLSGESALRAAMPGWVIKKRGRPALMIRVANRELQPIKRVNRLVVVAIGYNTLWQRGRQRYGYWAARFDREAATLLRTLRARGAEQIVWVNLRQPRPSTVPRSSVGDLSQYSWYFPYTNERLRALDRRNGDVVLADWRTAGDRPGVTYDTIHLNSRGGKLMAKTIKGTITAEARRQACGAGTAG</sequence>
<dbReference type="SUPFAM" id="SSF52266">
    <property type="entry name" value="SGNH hydrolase"/>
    <property type="match status" value="1"/>
</dbReference>
<organism evidence="2">
    <name type="scientific">Paraconexibacter sp. AEG42_29</name>
    <dbReference type="NCBI Taxonomy" id="2997339"/>
    <lineage>
        <taxon>Bacteria</taxon>
        <taxon>Bacillati</taxon>
        <taxon>Actinomycetota</taxon>
        <taxon>Thermoleophilia</taxon>
        <taxon>Solirubrobacterales</taxon>
        <taxon>Paraconexibacteraceae</taxon>
        <taxon>Paraconexibacter</taxon>
    </lineage>
</organism>
<evidence type="ECO:0008006" key="3">
    <source>
        <dbReference type="Google" id="ProtNLM"/>
    </source>
</evidence>
<dbReference type="AlphaFoldDB" id="A0AAU7AX19"/>
<dbReference type="RefSeq" id="WP_354697497.1">
    <property type="nucleotide sequence ID" value="NZ_CP114014.1"/>
</dbReference>
<protein>
    <recommendedName>
        <fullName evidence="3">SGNH hydrolase-type esterase domain-containing protein</fullName>
    </recommendedName>
</protein>
<reference evidence="2" key="1">
    <citation type="submission" date="2022-12" db="EMBL/GenBank/DDBJ databases">
        <title>Paraconexibacter alkalitolerans sp. nov. and Baekduia alba sp. nov., isolated from soil and emended description of the genera Paraconexibacter (Chun et al., 2020) and Baekduia (An et al., 2020).</title>
        <authorList>
            <person name="Vieira S."/>
            <person name="Huber K.J."/>
            <person name="Geppert A."/>
            <person name="Wolf J."/>
            <person name="Neumann-Schaal M."/>
            <person name="Muesken M."/>
            <person name="Overmann J."/>
        </authorList>
    </citation>
    <scope>NUCLEOTIDE SEQUENCE</scope>
    <source>
        <strain evidence="2">AEG42_29</strain>
    </source>
</reference>
<dbReference type="Gene3D" id="3.40.50.1110">
    <property type="entry name" value="SGNH hydrolase"/>
    <property type="match status" value="1"/>
</dbReference>
<dbReference type="KEGG" id="parq:DSM112329_03128"/>
<name>A0AAU7AX19_9ACTN</name>
<accession>A0AAU7AX19</accession>